<accession>A0A3N2R7T9</accession>
<proteinExistence type="predicted"/>
<evidence type="ECO:0000313" key="2">
    <source>
        <dbReference type="Proteomes" id="UP000268016"/>
    </source>
</evidence>
<dbReference type="OrthoDB" id="7859745at2"/>
<dbReference type="Proteomes" id="UP000268016">
    <property type="component" value="Unassembled WGS sequence"/>
</dbReference>
<keyword evidence="2" id="KW-1185">Reference proteome</keyword>
<dbReference type="EMBL" id="RDRB01000002">
    <property type="protein sequence ID" value="ROU03562.1"/>
    <property type="molecule type" value="Genomic_DNA"/>
</dbReference>
<dbReference type="RefSeq" id="WP_123641097.1">
    <property type="nucleotide sequence ID" value="NZ_ML119082.1"/>
</dbReference>
<evidence type="ECO:0000313" key="1">
    <source>
        <dbReference type="EMBL" id="ROU03562.1"/>
    </source>
</evidence>
<protein>
    <submittedName>
        <fullName evidence="1">Uncharacterized protein</fullName>
    </submittedName>
</protein>
<dbReference type="AlphaFoldDB" id="A0A3N2R7T9"/>
<gene>
    <name evidence="1" type="ORF">EAT49_04510</name>
</gene>
<reference evidence="1 2" key="1">
    <citation type="submission" date="2018-10" db="EMBL/GenBank/DDBJ databases">
        <title>Histidinibacterium lentulum gen. nov., sp. nov., a marine bacterium from the culture broth of Picochlorum sp. 122.</title>
        <authorList>
            <person name="Wang G."/>
        </authorList>
    </citation>
    <scope>NUCLEOTIDE SEQUENCE [LARGE SCALE GENOMIC DNA]</scope>
    <source>
        <strain evidence="1 2">B17</strain>
    </source>
</reference>
<organism evidence="1 2">
    <name type="scientific">Histidinibacterium lentulum</name>
    <dbReference type="NCBI Taxonomy" id="2480588"/>
    <lineage>
        <taxon>Bacteria</taxon>
        <taxon>Pseudomonadati</taxon>
        <taxon>Pseudomonadota</taxon>
        <taxon>Alphaproteobacteria</taxon>
        <taxon>Rhodobacterales</taxon>
        <taxon>Paracoccaceae</taxon>
        <taxon>Histidinibacterium</taxon>
    </lineage>
</organism>
<sequence>MLIPAGLLLTTVAGCAAPPQNPDPNGTGAPLIARATDSAIVNRDTLNDKIPAIAVTPDGCQNWILDDGAEGYAVERFDPVAGTVVCTNRLPPGAVIGNPYTNRFPDILP</sequence>
<name>A0A3N2R7T9_9RHOB</name>
<comment type="caution">
    <text evidence="1">The sequence shown here is derived from an EMBL/GenBank/DDBJ whole genome shotgun (WGS) entry which is preliminary data.</text>
</comment>